<evidence type="ECO:0000313" key="1">
    <source>
        <dbReference type="EnsemblPlants" id="PGSC0003DMT400050937"/>
    </source>
</evidence>
<dbReference type="PaxDb" id="4113-PGSC0003DMT400050937"/>
<organism evidence="1 2">
    <name type="scientific">Solanum tuberosum</name>
    <name type="common">Potato</name>
    <dbReference type="NCBI Taxonomy" id="4113"/>
    <lineage>
        <taxon>Eukaryota</taxon>
        <taxon>Viridiplantae</taxon>
        <taxon>Streptophyta</taxon>
        <taxon>Embryophyta</taxon>
        <taxon>Tracheophyta</taxon>
        <taxon>Spermatophyta</taxon>
        <taxon>Magnoliopsida</taxon>
        <taxon>eudicotyledons</taxon>
        <taxon>Gunneridae</taxon>
        <taxon>Pentapetalae</taxon>
        <taxon>asterids</taxon>
        <taxon>lamiids</taxon>
        <taxon>Solanales</taxon>
        <taxon>Solanaceae</taxon>
        <taxon>Solanoideae</taxon>
        <taxon>Solaneae</taxon>
        <taxon>Solanum</taxon>
    </lineage>
</organism>
<dbReference type="Gramene" id="PGSC0003DMT400050937">
    <property type="protein sequence ID" value="PGSC0003DMT400050937"/>
    <property type="gene ID" value="PGSC0003DMG401019781"/>
</dbReference>
<reference evidence="2" key="1">
    <citation type="journal article" date="2011" name="Nature">
        <title>Genome sequence and analysis of the tuber crop potato.</title>
        <authorList>
            <consortium name="The Potato Genome Sequencing Consortium"/>
        </authorList>
    </citation>
    <scope>NUCLEOTIDE SEQUENCE [LARGE SCALE GENOMIC DNA]</scope>
    <source>
        <strain evidence="2">cv. DM1-3 516 R44</strain>
    </source>
</reference>
<evidence type="ECO:0000313" key="2">
    <source>
        <dbReference type="Proteomes" id="UP000011115"/>
    </source>
</evidence>
<dbReference type="EnsemblPlants" id="PGSC0003DMT400050937">
    <property type="protein sequence ID" value="PGSC0003DMT400050937"/>
    <property type="gene ID" value="PGSC0003DMG401019781"/>
</dbReference>
<accession>M1BR31</accession>
<reference evidence="1" key="2">
    <citation type="submission" date="2015-06" db="UniProtKB">
        <authorList>
            <consortium name="EnsemblPlants"/>
        </authorList>
    </citation>
    <scope>IDENTIFICATION</scope>
    <source>
        <strain evidence="1">DM1-3 516 R44</strain>
    </source>
</reference>
<dbReference type="AlphaFoldDB" id="M1BR31"/>
<proteinExistence type="predicted"/>
<dbReference type="InParanoid" id="M1BR31"/>
<keyword evidence="2" id="KW-1185">Reference proteome</keyword>
<dbReference type="Proteomes" id="UP000011115">
    <property type="component" value="Unassembled WGS sequence"/>
</dbReference>
<protein>
    <submittedName>
        <fullName evidence="1">Uncharacterized protein</fullName>
    </submittedName>
</protein>
<sequence length="51" mass="5843">MCKAGTSKIQIPGAKNTLMYSVIHRYTSAVYAVYYIEYGLKEPQNFSFVFL</sequence>
<dbReference type="HOGENOM" id="CLU_3110215_0_0_1"/>
<name>M1BR31_SOLTU</name>